<evidence type="ECO:0000256" key="1">
    <source>
        <dbReference type="SAM" id="SignalP"/>
    </source>
</evidence>
<dbReference type="Proteomes" id="UP000003163">
    <property type="component" value="Unassembled WGS sequence"/>
</dbReference>
<dbReference type="EMBL" id="AFBI03000073">
    <property type="protein sequence ID" value="EJW02399.1"/>
    <property type="molecule type" value="Genomic_DNA"/>
</dbReference>
<dbReference type="OrthoDB" id="424572at2759"/>
<evidence type="ECO:0000313" key="3">
    <source>
        <dbReference type="Proteomes" id="UP000003163"/>
    </source>
</evidence>
<sequence length="631" mass="74375">MQIKKLCFPTLFLLKSLVFGSNNTIMTQYIGTNDILDQYLMTIMLEIPRILQPIPLSIIILLPKFPFPIYRYPNQYHVVLETNITKEHGIFKMIPGNYMDMPKIRGSQYWGVDIICEQSGIYIFEKPDTFKIYHNHEIHTNVSLYYCESLDIKDFYESKYDLHNFYVFKLVESTDSKFNQYFIQLLVYDLNQLRFLVENYKEKIFLTAINSTYTNENPPIEDQILKIKATPRNIADLGFYFRGNLKYKSFFDSKDIDQMLNLFFENRDPYCATINNVYRYSQKSISQRHYNQDKNIHSSVKNRYLINVLLRCTSSEDYFLYLPKYYRYIYELFKKSNDFQWLETNDNNTEKCVHTVFQNCSDILFYNSNNAPNYLLYKKKSAPGMIIAIHKTAKIENGMFFWENGVIIDMNCVIYENVFLGKNVTVGTGTIIEADSYIGKGCQFGLYCKIASSTFIGPNNIFCNDVIIENTFLNSNLETSSKEKEENSCNINVCNFFKKSKFQTYIGHNNIFVNGAKIKCRSIIMANNIFNRKFILYPYSLVSCNKNFFYNRKEKKMCVFLMQNGNCDNKESNLLHCDLNYPCRCINYQECCEFIMNPNNVQNNDKILEFFMLIDTVFVVKKGDKEISRDK</sequence>
<dbReference type="STRING" id="1003232.J9D4C0"/>
<evidence type="ECO:0000313" key="2">
    <source>
        <dbReference type="EMBL" id="EJW02399.1"/>
    </source>
</evidence>
<proteinExistence type="predicted"/>
<dbReference type="AlphaFoldDB" id="J9D4C0"/>
<feature type="chain" id="PRO_5003821824" description="Dynactin subunit 6" evidence="1">
    <location>
        <begin position="21"/>
        <end position="631"/>
    </location>
</feature>
<dbReference type="Gene3D" id="2.160.10.10">
    <property type="entry name" value="Hexapeptide repeat proteins"/>
    <property type="match status" value="1"/>
</dbReference>
<name>J9D4C0_EDHAE</name>
<evidence type="ECO:0008006" key="4">
    <source>
        <dbReference type="Google" id="ProtNLM"/>
    </source>
</evidence>
<accession>J9D4C0</accession>
<dbReference type="InterPro" id="IPR011004">
    <property type="entry name" value="Trimer_LpxA-like_sf"/>
</dbReference>
<feature type="signal peptide" evidence="1">
    <location>
        <begin position="1"/>
        <end position="20"/>
    </location>
</feature>
<dbReference type="VEuPathDB" id="MicrosporidiaDB:EDEG_03175"/>
<gene>
    <name evidence="2" type="ORF">EDEG_03175</name>
</gene>
<keyword evidence="3" id="KW-1185">Reference proteome</keyword>
<reference evidence="2 3" key="1">
    <citation type="submission" date="2011-08" db="EMBL/GenBank/DDBJ databases">
        <authorList>
            <person name="Liu Z.J."/>
            <person name="Shi F.L."/>
            <person name="Lu J.Q."/>
            <person name="Li M."/>
            <person name="Wang Z.L."/>
        </authorList>
    </citation>
    <scope>NUCLEOTIDE SEQUENCE [LARGE SCALE GENOMIC DNA]</scope>
    <source>
        <strain evidence="2 3">USNM 41457</strain>
    </source>
</reference>
<keyword evidence="1" id="KW-0732">Signal</keyword>
<dbReference type="HOGENOM" id="CLU_433465_0_0_1"/>
<comment type="caution">
    <text evidence="2">The sequence shown here is derived from an EMBL/GenBank/DDBJ whole genome shotgun (WGS) entry which is preliminary data.</text>
</comment>
<dbReference type="SUPFAM" id="SSF51161">
    <property type="entry name" value="Trimeric LpxA-like enzymes"/>
    <property type="match status" value="1"/>
</dbReference>
<organism evidence="2 3">
    <name type="scientific">Edhazardia aedis (strain USNM 41457)</name>
    <name type="common">Microsporidian parasite</name>
    <dbReference type="NCBI Taxonomy" id="1003232"/>
    <lineage>
        <taxon>Eukaryota</taxon>
        <taxon>Fungi</taxon>
        <taxon>Fungi incertae sedis</taxon>
        <taxon>Microsporidia</taxon>
        <taxon>Edhazardia</taxon>
    </lineage>
</organism>
<dbReference type="InParanoid" id="J9D4C0"/>
<reference evidence="3" key="2">
    <citation type="submission" date="2015-07" db="EMBL/GenBank/DDBJ databases">
        <title>Contrasting host-pathogen interactions and genome evolution in two generalist and specialist microsporidian pathogens of mosquitoes.</title>
        <authorList>
            <consortium name="The Broad Institute Genomics Platform"/>
            <consortium name="The Broad Institute Genome Sequencing Center for Infectious Disease"/>
            <person name="Cuomo C.A."/>
            <person name="Sanscrainte N.D."/>
            <person name="Goldberg J.M."/>
            <person name="Heiman D."/>
            <person name="Young S."/>
            <person name="Zeng Q."/>
            <person name="Becnel J.J."/>
            <person name="Birren B.W."/>
        </authorList>
    </citation>
    <scope>NUCLEOTIDE SEQUENCE [LARGE SCALE GENOMIC DNA]</scope>
    <source>
        <strain evidence="3">USNM 41457</strain>
    </source>
</reference>
<protein>
    <recommendedName>
        <fullName evidence="4">Dynactin subunit 6</fullName>
    </recommendedName>
</protein>